<protein>
    <submittedName>
        <fullName evidence="1">Uncharacterized protein</fullName>
    </submittedName>
</protein>
<sequence length="209" mass="22872">MIVLACKESEGHSNRLQRTFYTIRVDFGRGMLQNNAQKPNLSMDVTESVMLLGSDLGFGMNALVGSLVGLHMVALLGSDQCNILTGTTPEERSLSHHLTELSWTTSRQKYEAHLGRGPASPEQAVVVINMPIALNKPVYASMTGKVADSMRKDMQPEIELESLRKLERTQPGTHLPNSPAAPSDYTVLDLTPLQILRAMPHSPAHAFLA</sequence>
<reference evidence="1 2" key="1">
    <citation type="journal article" date="2021" name="Genome Biol.">
        <title>AFLAP: assembly-free linkage analysis pipeline using k-mers from genome sequencing data.</title>
        <authorList>
            <person name="Fletcher K."/>
            <person name="Zhang L."/>
            <person name="Gil J."/>
            <person name="Han R."/>
            <person name="Cavanaugh K."/>
            <person name="Michelmore R."/>
        </authorList>
    </citation>
    <scope>NUCLEOTIDE SEQUENCE [LARGE SCALE GENOMIC DNA]</scope>
    <source>
        <strain evidence="1 2">SF5</strain>
    </source>
</reference>
<organism evidence="1 2">
    <name type="scientific">Bremia lactucae</name>
    <name type="common">Lettuce downy mildew</name>
    <dbReference type="NCBI Taxonomy" id="4779"/>
    <lineage>
        <taxon>Eukaryota</taxon>
        <taxon>Sar</taxon>
        <taxon>Stramenopiles</taxon>
        <taxon>Oomycota</taxon>
        <taxon>Peronosporomycetes</taxon>
        <taxon>Peronosporales</taxon>
        <taxon>Peronosporaceae</taxon>
        <taxon>Bremia</taxon>
    </lineage>
</organism>
<dbReference type="AlphaFoldDB" id="A0A976IKR4"/>
<dbReference type="OrthoDB" id="93761at2759"/>
<gene>
    <name evidence="1" type="ORF">CCR75_002321</name>
</gene>
<evidence type="ECO:0000313" key="1">
    <source>
        <dbReference type="EMBL" id="TDH73651.1"/>
    </source>
</evidence>
<accession>A0A976IKR4</accession>
<dbReference type="KEGG" id="blac:94346089"/>
<dbReference type="GeneID" id="94346089"/>
<evidence type="ECO:0000313" key="2">
    <source>
        <dbReference type="Proteomes" id="UP000294530"/>
    </source>
</evidence>
<comment type="caution">
    <text evidence="1">The sequence shown here is derived from an EMBL/GenBank/DDBJ whole genome shotgun (WGS) entry which is preliminary data.</text>
</comment>
<proteinExistence type="predicted"/>
<dbReference type="RefSeq" id="XP_067823149.1">
    <property type="nucleotide sequence ID" value="XM_067960418.1"/>
</dbReference>
<dbReference type="Proteomes" id="UP000294530">
    <property type="component" value="Unassembled WGS sequence"/>
</dbReference>
<keyword evidence="2" id="KW-1185">Reference proteome</keyword>
<dbReference type="EMBL" id="SHOA02000001">
    <property type="protein sequence ID" value="TDH73651.1"/>
    <property type="molecule type" value="Genomic_DNA"/>
</dbReference>
<name>A0A976IKR4_BRELC</name>